<dbReference type="EMBL" id="JADOGI010000038">
    <property type="protein sequence ID" value="MBF8187078.1"/>
    <property type="molecule type" value="Genomic_DNA"/>
</dbReference>
<dbReference type="AlphaFoldDB" id="A0A931A8D6"/>
<dbReference type="GO" id="GO:0003677">
    <property type="term" value="F:DNA binding"/>
    <property type="evidence" value="ECO:0007669"/>
    <property type="project" value="InterPro"/>
</dbReference>
<evidence type="ECO:0000313" key="2">
    <source>
        <dbReference type="EMBL" id="MBF8187078.1"/>
    </source>
</evidence>
<dbReference type="Proteomes" id="UP000605361">
    <property type="component" value="Unassembled WGS sequence"/>
</dbReference>
<dbReference type="GO" id="GO:0004803">
    <property type="term" value="F:transposase activity"/>
    <property type="evidence" value="ECO:0007669"/>
    <property type="project" value="InterPro"/>
</dbReference>
<organism evidence="2 3">
    <name type="scientific">Nonomuraea cypriaca</name>
    <dbReference type="NCBI Taxonomy" id="1187855"/>
    <lineage>
        <taxon>Bacteria</taxon>
        <taxon>Bacillati</taxon>
        <taxon>Actinomycetota</taxon>
        <taxon>Actinomycetes</taxon>
        <taxon>Streptosporangiales</taxon>
        <taxon>Streptosporangiaceae</taxon>
        <taxon>Nonomuraea</taxon>
    </lineage>
</organism>
<dbReference type="GO" id="GO:0006313">
    <property type="term" value="P:DNA transposition"/>
    <property type="evidence" value="ECO:0007669"/>
    <property type="project" value="InterPro"/>
</dbReference>
<gene>
    <name evidence="2" type="ORF">ITP53_15300</name>
</gene>
<comment type="caution">
    <text evidence="2">The sequence shown here is derived from an EMBL/GenBank/DDBJ whole genome shotgun (WGS) entry which is preliminary data.</text>
</comment>
<evidence type="ECO:0000259" key="1">
    <source>
        <dbReference type="Pfam" id="PF01548"/>
    </source>
</evidence>
<sequence length="185" mass="20196">MGWDWGSQRHAVTVLDETGATTQRWNLSHTEDGITTTLRRLASYGDPTQAPVAIETSKGLVVDRRLAAGHPVVAIHPGTFTAMRPRWGASRAKSDAFDSFMLADLLRSGAPHLRFLTPPRRIRWRSKPCHASAATSSPPASAPSTSCGPCWRRTGLALLVCSLTWTPTSRCRSWNASPARNRPPS</sequence>
<accession>A0A931A8D6</accession>
<name>A0A931A8D6_9ACTN</name>
<feature type="domain" description="Transposase IS110-like N-terminal" evidence="1">
    <location>
        <begin position="2"/>
        <end position="119"/>
    </location>
</feature>
<evidence type="ECO:0000313" key="3">
    <source>
        <dbReference type="Proteomes" id="UP000605361"/>
    </source>
</evidence>
<proteinExistence type="predicted"/>
<reference evidence="2" key="1">
    <citation type="submission" date="2020-11" db="EMBL/GenBank/DDBJ databases">
        <title>Whole-genome analyses of Nonomuraea sp. K274.</title>
        <authorList>
            <person name="Veyisoglu A."/>
        </authorList>
    </citation>
    <scope>NUCLEOTIDE SEQUENCE</scope>
    <source>
        <strain evidence="2">K274</strain>
    </source>
</reference>
<keyword evidence="3" id="KW-1185">Reference proteome</keyword>
<dbReference type="InterPro" id="IPR002525">
    <property type="entry name" value="Transp_IS110-like_N"/>
</dbReference>
<protein>
    <submittedName>
        <fullName evidence="2">Transposase</fullName>
    </submittedName>
</protein>
<dbReference type="Pfam" id="PF01548">
    <property type="entry name" value="DEDD_Tnp_IS110"/>
    <property type="match status" value="1"/>
</dbReference>